<evidence type="ECO:0000259" key="4">
    <source>
        <dbReference type="PROSITE" id="PS50949"/>
    </source>
</evidence>
<evidence type="ECO:0000313" key="5">
    <source>
        <dbReference type="EMBL" id="BAH31647.1"/>
    </source>
</evidence>
<dbReference type="PANTHER" id="PTHR43537:SF5">
    <property type="entry name" value="UXU OPERON TRANSCRIPTIONAL REGULATOR"/>
    <property type="match status" value="1"/>
</dbReference>
<dbReference type="eggNOG" id="COG2186">
    <property type="taxonomic scope" value="Bacteria"/>
</dbReference>
<keyword evidence="1" id="KW-0805">Transcription regulation</keyword>
<dbReference type="InterPro" id="IPR011711">
    <property type="entry name" value="GntR_C"/>
</dbReference>
<keyword evidence="2" id="KW-0238">DNA-binding</keyword>
<feature type="domain" description="HTH gntR-type" evidence="4">
    <location>
        <begin position="34"/>
        <end position="102"/>
    </location>
</feature>
<dbReference type="SUPFAM" id="SSF48008">
    <property type="entry name" value="GntR ligand-binding domain-like"/>
    <property type="match status" value="1"/>
</dbReference>
<gene>
    <name evidence="5" type="ordered locus">RER_09390</name>
</gene>
<dbReference type="CDD" id="cd07377">
    <property type="entry name" value="WHTH_GntR"/>
    <property type="match status" value="1"/>
</dbReference>
<dbReference type="InterPro" id="IPR036390">
    <property type="entry name" value="WH_DNA-bd_sf"/>
</dbReference>
<dbReference type="EMBL" id="AP008957">
    <property type="protein sequence ID" value="BAH31647.1"/>
    <property type="molecule type" value="Genomic_DNA"/>
</dbReference>
<evidence type="ECO:0000256" key="2">
    <source>
        <dbReference type="ARBA" id="ARBA00023125"/>
    </source>
</evidence>
<dbReference type="PROSITE" id="PS50949">
    <property type="entry name" value="HTH_GNTR"/>
    <property type="match status" value="1"/>
</dbReference>
<evidence type="ECO:0000256" key="1">
    <source>
        <dbReference type="ARBA" id="ARBA00023015"/>
    </source>
</evidence>
<dbReference type="SMART" id="SM00895">
    <property type="entry name" value="FCD"/>
    <property type="match status" value="1"/>
</dbReference>
<dbReference type="InterPro" id="IPR036388">
    <property type="entry name" value="WH-like_DNA-bd_sf"/>
</dbReference>
<accession>C0ZR97</accession>
<dbReference type="Pfam" id="PF00392">
    <property type="entry name" value="GntR"/>
    <property type="match status" value="1"/>
</dbReference>
<dbReference type="GO" id="GO:0003677">
    <property type="term" value="F:DNA binding"/>
    <property type="evidence" value="ECO:0007669"/>
    <property type="project" value="UniProtKB-KW"/>
</dbReference>
<dbReference type="Gene3D" id="1.20.120.530">
    <property type="entry name" value="GntR ligand-binding domain-like"/>
    <property type="match status" value="1"/>
</dbReference>
<evidence type="ECO:0000256" key="3">
    <source>
        <dbReference type="ARBA" id="ARBA00023163"/>
    </source>
</evidence>
<dbReference type="SMART" id="SM00345">
    <property type="entry name" value="HTH_GNTR"/>
    <property type="match status" value="1"/>
</dbReference>
<dbReference type="PRINTS" id="PR00035">
    <property type="entry name" value="HTHGNTR"/>
</dbReference>
<dbReference type="SUPFAM" id="SSF46785">
    <property type="entry name" value="Winged helix' DNA-binding domain"/>
    <property type="match status" value="1"/>
</dbReference>
<dbReference type="Pfam" id="PF07729">
    <property type="entry name" value="FCD"/>
    <property type="match status" value="1"/>
</dbReference>
<dbReference type="InterPro" id="IPR008920">
    <property type="entry name" value="TF_FadR/GntR_C"/>
</dbReference>
<sequence>MERMTGHRMKDVRIRKGESMSVRSGTQGARFSAQNRMRALQTDIMNLILERRLSPGDPMPTEAELSEELGIGRNTLREALKVLQALGVVEIRHGFGMFVAPSNFDALADGLTFRGRLSLQGTGHEAMELVDIRQALETGLIGAAMAEMTSADHADLDELVTGMEVRAAAGKNFSDIDATFHSRLYSPLDNQVLAQLMDVFWQVYSEIQQAIGHSDTPLIDIASKHRAILDAIRTGDAVEAAHTLDVHFGGLRERIAGLHASEAQ</sequence>
<protein>
    <submittedName>
        <fullName evidence="5">Putative GntR family transcriptional regulator</fullName>
    </submittedName>
</protein>
<organism evidence="5 6">
    <name type="scientific">Rhodococcus erythropolis (strain PR4 / NBRC 100887)</name>
    <dbReference type="NCBI Taxonomy" id="234621"/>
    <lineage>
        <taxon>Bacteria</taxon>
        <taxon>Bacillati</taxon>
        <taxon>Actinomycetota</taxon>
        <taxon>Actinomycetes</taxon>
        <taxon>Mycobacteriales</taxon>
        <taxon>Nocardiaceae</taxon>
        <taxon>Rhodococcus</taxon>
        <taxon>Rhodococcus erythropolis group</taxon>
    </lineage>
</organism>
<dbReference type="AlphaFoldDB" id="C0ZR97"/>
<dbReference type="HOGENOM" id="CLU_017584_9_3_11"/>
<reference evidence="6" key="1">
    <citation type="submission" date="2005-03" db="EMBL/GenBank/DDBJ databases">
        <title>Comparison of the complete genome sequences of Rhodococcus erythropolis PR4 and Rhodococcus opacus B4.</title>
        <authorList>
            <person name="Takarada H."/>
            <person name="Sekine M."/>
            <person name="Hosoyama A."/>
            <person name="Yamada R."/>
            <person name="Fujisawa T."/>
            <person name="Omata S."/>
            <person name="Shimizu A."/>
            <person name="Tsukatani N."/>
            <person name="Tanikawa S."/>
            <person name="Fujita N."/>
            <person name="Harayama S."/>
        </authorList>
    </citation>
    <scope>NUCLEOTIDE SEQUENCE [LARGE SCALE GENOMIC DNA]</scope>
    <source>
        <strain evidence="6">PR4 / NBRC 100887</strain>
    </source>
</reference>
<evidence type="ECO:0000313" key="6">
    <source>
        <dbReference type="Proteomes" id="UP000002204"/>
    </source>
</evidence>
<dbReference type="Gene3D" id="1.10.10.10">
    <property type="entry name" value="Winged helix-like DNA-binding domain superfamily/Winged helix DNA-binding domain"/>
    <property type="match status" value="1"/>
</dbReference>
<dbReference type="KEGG" id="rer:RER_09390"/>
<dbReference type="Proteomes" id="UP000002204">
    <property type="component" value="Chromosome"/>
</dbReference>
<dbReference type="GO" id="GO:0003700">
    <property type="term" value="F:DNA-binding transcription factor activity"/>
    <property type="evidence" value="ECO:0007669"/>
    <property type="project" value="InterPro"/>
</dbReference>
<dbReference type="PANTHER" id="PTHR43537">
    <property type="entry name" value="TRANSCRIPTIONAL REGULATOR, GNTR FAMILY"/>
    <property type="match status" value="1"/>
</dbReference>
<keyword evidence="3" id="KW-0804">Transcription</keyword>
<proteinExistence type="predicted"/>
<name>C0ZR97_RHOE4</name>
<reference evidence="5 6" key="2">
    <citation type="journal article" date="2006" name="Environ. Microbiol.">
        <title>Sequence analysis of three plasmids harboured in Rhodococcus erythropolis strain PR4.</title>
        <authorList>
            <person name="Sekine M."/>
            <person name="Tanikawa S."/>
            <person name="Omata S."/>
            <person name="Saito M."/>
            <person name="Fujisawa T."/>
            <person name="Tsukatani N."/>
            <person name="Tajima T."/>
            <person name="Sekigawa T."/>
            <person name="Kosugi H."/>
            <person name="Matsuo Y."/>
            <person name="Nishiko R."/>
            <person name="Imamura K."/>
            <person name="Ito M."/>
            <person name="Narita H."/>
            <person name="Tago S."/>
            <person name="Fujita N."/>
            <person name="Harayama S."/>
        </authorList>
    </citation>
    <scope>NUCLEOTIDE SEQUENCE [LARGE SCALE GENOMIC DNA]</scope>
    <source>
        <strain evidence="6">PR4 / NBRC 100887</strain>
    </source>
</reference>
<dbReference type="InterPro" id="IPR000524">
    <property type="entry name" value="Tscrpt_reg_HTH_GntR"/>
</dbReference>